<sequence>MLNDMEEDRKHPIWFEVTNRLTSTRGKEIHRSFSPGGERLIVARSLDSVPDTWRNPPWSSEVNQVLIYFLVVSVAQVSNRRRPKQFVWCNAANGHQGETECDGGAVVVR</sequence>
<reference evidence="2 4" key="2">
    <citation type="submission" date="2019-06" db="EMBL/GenBank/DDBJ databases">
        <title>Draft genomes of female and male turbot (Scophthalmus maximus).</title>
        <authorList>
            <person name="Xu H."/>
            <person name="Xu X.-W."/>
            <person name="Shao C."/>
            <person name="Chen S."/>
        </authorList>
    </citation>
    <scope>NUCLEOTIDE SEQUENCE [LARGE SCALE GENOMIC DNA]</scope>
    <source>
        <strain evidence="2">Ysfricsl-2016a</strain>
        <tissue evidence="2">Blood</tissue>
    </source>
</reference>
<dbReference type="EMBL" id="VEVO01000005">
    <property type="protein sequence ID" value="KAF0041644.1"/>
    <property type="molecule type" value="Genomic_DNA"/>
</dbReference>
<evidence type="ECO:0000313" key="2">
    <source>
        <dbReference type="EMBL" id="KAF0041644.1"/>
    </source>
</evidence>
<evidence type="ECO:0000313" key="1">
    <source>
        <dbReference type="EMBL" id="AWP10449.1"/>
    </source>
</evidence>
<dbReference type="EMBL" id="CP026254">
    <property type="protein sequence ID" value="AWP10449.1"/>
    <property type="molecule type" value="Genomic_DNA"/>
</dbReference>
<evidence type="ECO:0000313" key="3">
    <source>
        <dbReference type="Proteomes" id="UP000246464"/>
    </source>
</evidence>
<organism evidence="1 3">
    <name type="scientific">Scophthalmus maximus</name>
    <name type="common">Turbot</name>
    <name type="synonym">Psetta maxima</name>
    <dbReference type="NCBI Taxonomy" id="52904"/>
    <lineage>
        <taxon>Eukaryota</taxon>
        <taxon>Metazoa</taxon>
        <taxon>Chordata</taxon>
        <taxon>Craniata</taxon>
        <taxon>Vertebrata</taxon>
        <taxon>Euteleostomi</taxon>
        <taxon>Actinopterygii</taxon>
        <taxon>Neopterygii</taxon>
        <taxon>Teleostei</taxon>
        <taxon>Neoteleostei</taxon>
        <taxon>Acanthomorphata</taxon>
        <taxon>Carangaria</taxon>
        <taxon>Pleuronectiformes</taxon>
        <taxon>Pleuronectoidei</taxon>
        <taxon>Scophthalmidae</taxon>
        <taxon>Scophthalmus</taxon>
    </lineage>
</organism>
<protein>
    <submittedName>
        <fullName evidence="1">Uncharacterized protein</fullName>
    </submittedName>
</protein>
<accession>A0A2U9C450</accession>
<keyword evidence="3" id="KW-1185">Reference proteome</keyword>
<dbReference type="AlphaFoldDB" id="A0A2U9C450"/>
<proteinExistence type="predicted"/>
<gene>
    <name evidence="2" type="ORF">F2P81_005176</name>
    <name evidence="1" type="ORF">SMAX5B_009251</name>
</gene>
<dbReference type="Proteomes" id="UP000246464">
    <property type="component" value="Chromosome 12"/>
</dbReference>
<evidence type="ECO:0000313" key="4">
    <source>
        <dbReference type="Proteomes" id="UP000438429"/>
    </source>
</evidence>
<name>A0A2U9C450_SCOMX</name>
<dbReference type="Proteomes" id="UP000438429">
    <property type="component" value="Unassembled WGS sequence"/>
</dbReference>
<reference evidence="1 3" key="1">
    <citation type="submission" date="2017-12" db="EMBL/GenBank/DDBJ databases">
        <title>Integrating genomic resources of turbot (Scophthalmus maximus) in depth evaluation of genetic and physical mapping variation across individuals.</title>
        <authorList>
            <person name="Martinez P."/>
        </authorList>
    </citation>
    <scope>NUCLEOTIDE SEQUENCE [LARGE SCALE GENOMIC DNA]</scope>
</reference>